<keyword evidence="4" id="KW-1185">Reference proteome</keyword>
<feature type="compositionally biased region" description="Low complexity" evidence="1">
    <location>
        <begin position="36"/>
        <end position="50"/>
    </location>
</feature>
<dbReference type="EMBL" id="JAGPXD010000002">
    <property type="protein sequence ID" value="KAH7368639.1"/>
    <property type="molecule type" value="Genomic_DNA"/>
</dbReference>
<dbReference type="FunFam" id="1.10.1520.10:FF:000018">
    <property type="entry name" value="RNase III domain protein"/>
    <property type="match status" value="1"/>
</dbReference>
<feature type="compositionally biased region" description="Low complexity" evidence="1">
    <location>
        <begin position="17"/>
        <end position="26"/>
    </location>
</feature>
<dbReference type="Proteomes" id="UP000813385">
    <property type="component" value="Unassembled WGS sequence"/>
</dbReference>
<dbReference type="InterPro" id="IPR036389">
    <property type="entry name" value="RNase_III_sf"/>
</dbReference>
<dbReference type="GO" id="GO:0032543">
    <property type="term" value="P:mitochondrial translation"/>
    <property type="evidence" value="ECO:0007669"/>
    <property type="project" value="InterPro"/>
</dbReference>
<dbReference type="Gene3D" id="1.10.1520.10">
    <property type="entry name" value="Ribonuclease III domain"/>
    <property type="match status" value="1"/>
</dbReference>
<feature type="compositionally biased region" description="Basic and acidic residues" evidence="1">
    <location>
        <begin position="51"/>
        <end position="74"/>
    </location>
</feature>
<evidence type="ECO:0000259" key="2">
    <source>
        <dbReference type="Pfam" id="PF14622"/>
    </source>
</evidence>
<dbReference type="PANTHER" id="PTHR28160">
    <property type="entry name" value="54S RIBOSOMAL PROTEIN L15, MITOCHONDRIAL"/>
    <property type="match status" value="1"/>
</dbReference>
<gene>
    <name evidence="3" type="ORF">B0T11DRAFT_66215</name>
</gene>
<sequence length="278" mass="30710">MAANTSRTAAFALSRRAAQQCSSSSRPAFPLKRTARAFTTTPATAQTESATKIDELSRRTLESERPGDLKETRPRWSYTPEGMKAPFSPHVVKDPSRKIWKVNSDPVKLDQMYLRLLGKGGDKLLPEEIKWLAITHKSFDQGRRGFNDRLAFLGRQAIILEVSQSILAGAQVEAAVVPDSHGREAFQHPALSRLDNFNAKLPQDIVTREKIERLAIDVGLDKVVRWKPRLPGNLAASGQTIVLNGTIHAIIGAISLQHGAEVAGKIVRERILSQLDLQ</sequence>
<evidence type="ECO:0000256" key="1">
    <source>
        <dbReference type="SAM" id="MobiDB-lite"/>
    </source>
</evidence>
<dbReference type="InterPro" id="IPR040030">
    <property type="entry name" value="Ribosomal_mL57"/>
</dbReference>
<name>A0A8K0X7I1_9PEZI</name>
<dbReference type="OrthoDB" id="2281895at2759"/>
<evidence type="ECO:0000313" key="4">
    <source>
        <dbReference type="Proteomes" id="UP000813385"/>
    </source>
</evidence>
<dbReference type="GO" id="GO:0003735">
    <property type="term" value="F:structural constituent of ribosome"/>
    <property type="evidence" value="ECO:0007669"/>
    <property type="project" value="InterPro"/>
</dbReference>
<organism evidence="3 4">
    <name type="scientific">Plectosphaerella cucumerina</name>
    <dbReference type="NCBI Taxonomy" id="40658"/>
    <lineage>
        <taxon>Eukaryota</taxon>
        <taxon>Fungi</taxon>
        <taxon>Dikarya</taxon>
        <taxon>Ascomycota</taxon>
        <taxon>Pezizomycotina</taxon>
        <taxon>Sordariomycetes</taxon>
        <taxon>Hypocreomycetidae</taxon>
        <taxon>Glomerellales</taxon>
        <taxon>Plectosphaerellaceae</taxon>
        <taxon>Plectosphaerella</taxon>
    </lineage>
</organism>
<reference evidence="3" key="1">
    <citation type="journal article" date="2021" name="Nat. Commun.">
        <title>Genetic determinants of endophytism in the Arabidopsis root mycobiome.</title>
        <authorList>
            <person name="Mesny F."/>
            <person name="Miyauchi S."/>
            <person name="Thiergart T."/>
            <person name="Pickel B."/>
            <person name="Atanasova L."/>
            <person name="Karlsson M."/>
            <person name="Huettel B."/>
            <person name="Barry K.W."/>
            <person name="Haridas S."/>
            <person name="Chen C."/>
            <person name="Bauer D."/>
            <person name="Andreopoulos W."/>
            <person name="Pangilinan J."/>
            <person name="LaButti K."/>
            <person name="Riley R."/>
            <person name="Lipzen A."/>
            <person name="Clum A."/>
            <person name="Drula E."/>
            <person name="Henrissat B."/>
            <person name="Kohler A."/>
            <person name="Grigoriev I.V."/>
            <person name="Martin F.M."/>
            <person name="Hacquard S."/>
        </authorList>
    </citation>
    <scope>NUCLEOTIDE SEQUENCE</scope>
    <source>
        <strain evidence="3">MPI-CAGE-AT-0016</strain>
    </source>
</reference>
<feature type="region of interest" description="Disordered" evidence="1">
    <location>
        <begin position="17"/>
        <end position="81"/>
    </location>
</feature>
<evidence type="ECO:0000313" key="3">
    <source>
        <dbReference type="EMBL" id="KAH7368639.1"/>
    </source>
</evidence>
<protein>
    <submittedName>
        <fullName evidence="3">RNase III domain-containing protein</fullName>
    </submittedName>
</protein>
<dbReference type="GO" id="GO:0006396">
    <property type="term" value="P:RNA processing"/>
    <property type="evidence" value="ECO:0007669"/>
    <property type="project" value="InterPro"/>
</dbReference>
<dbReference type="GO" id="GO:0004525">
    <property type="term" value="F:ribonuclease III activity"/>
    <property type="evidence" value="ECO:0007669"/>
    <property type="project" value="InterPro"/>
</dbReference>
<dbReference type="PANTHER" id="PTHR28160:SF1">
    <property type="entry name" value="LARGE RIBOSOMAL SUBUNIT PROTEIN ML57"/>
    <property type="match status" value="1"/>
</dbReference>
<accession>A0A8K0X7I1</accession>
<dbReference type="GO" id="GO:0005762">
    <property type="term" value="C:mitochondrial large ribosomal subunit"/>
    <property type="evidence" value="ECO:0007669"/>
    <property type="project" value="InterPro"/>
</dbReference>
<dbReference type="InterPro" id="IPR000999">
    <property type="entry name" value="RNase_III_dom"/>
</dbReference>
<proteinExistence type="predicted"/>
<dbReference type="Pfam" id="PF14622">
    <property type="entry name" value="Ribonucleas_3_3"/>
    <property type="match status" value="1"/>
</dbReference>
<feature type="domain" description="RNase III" evidence="2">
    <location>
        <begin position="127"/>
        <end position="274"/>
    </location>
</feature>
<comment type="caution">
    <text evidence="3">The sequence shown here is derived from an EMBL/GenBank/DDBJ whole genome shotgun (WGS) entry which is preliminary data.</text>
</comment>
<dbReference type="AlphaFoldDB" id="A0A8K0X7I1"/>